<reference evidence="2 3" key="1">
    <citation type="journal article" date="2018" name="Nat. Biotechnol.">
        <title>A standardized bacterial taxonomy based on genome phylogeny substantially revises the tree of life.</title>
        <authorList>
            <person name="Parks D.H."/>
            <person name="Chuvochina M."/>
            <person name="Waite D.W."/>
            <person name="Rinke C."/>
            <person name="Skarshewski A."/>
            <person name="Chaumeil P.A."/>
            <person name="Hugenholtz P."/>
        </authorList>
    </citation>
    <scope>NUCLEOTIDE SEQUENCE [LARGE SCALE GENOMIC DNA]</scope>
    <source>
        <strain evidence="2">UBA9851</strain>
    </source>
</reference>
<dbReference type="EMBL" id="DMDD01000139">
    <property type="protein sequence ID" value="HAF72520.1"/>
    <property type="molecule type" value="Genomic_DNA"/>
</dbReference>
<feature type="compositionally biased region" description="Basic and acidic residues" evidence="1">
    <location>
        <begin position="133"/>
        <end position="167"/>
    </location>
</feature>
<name>A0A3B9QU65_9CORY</name>
<feature type="compositionally biased region" description="Acidic residues" evidence="1">
    <location>
        <begin position="172"/>
        <end position="187"/>
    </location>
</feature>
<sequence length="187" mass="20125">MLPPSSDSPDPAGVPPTWIADPRRARCRVHAGIDSPPPCRDCASAREAAEAVRRDRDAARQSDANHRREAIDACGLCDHNGLVPVDGAGRVGRCPHDADELAAIQDRATAEDADRSSREKSVAAHVAPTRRRWQQESAKRKQRRAAEAAAKAKAEREAAEAAERETAAESGTDPDDAPDDIPDTETR</sequence>
<evidence type="ECO:0000313" key="3">
    <source>
        <dbReference type="Proteomes" id="UP000260925"/>
    </source>
</evidence>
<dbReference type="AlphaFoldDB" id="A0A3B9QU65"/>
<comment type="caution">
    <text evidence="2">The sequence shown here is derived from an EMBL/GenBank/DDBJ whole genome shotgun (WGS) entry which is preliminary data.</text>
</comment>
<proteinExistence type="predicted"/>
<dbReference type="Proteomes" id="UP000260925">
    <property type="component" value="Unassembled WGS sequence"/>
</dbReference>
<feature type="region of interest" description="Disordered" evidence="1">
    <location>
        <begin position="105"/>
        <end position="187"/>
    </location>
</feature>
<gene>
    <name evidence="2" type="ORF">DCL06_06195</name>
</gene>
<evidence type="ECO:0000256" key="1">
    <source>
        <dbReference type="SAM" id="MobiDB-lite"/>
    </source>
</evidence>
<organism evidence="2 3">
    <name type="scientific">Corynebacterium variabile</name>
    <dbReference type="NCBI Taxonomy" id="1727"/>
    <lineage>
        <taxon>Bacteria</taxon>
        <taxon>Bacillati</taxon>
        <taxon>Actinomycetota</taxon>
        <taxon>Actinomycetes</taxon>
        <taxon>Mycobacteriales</taxon>
        <taxon>Corynebacteriaceae</taxon>
        <taxon>Corynebacterium</taxon>
    </lineage>
</organism>
<evidence type="ECO:0000313" key="2">
    <source>
        <dbReference type="EMBL" id="HAF72520.1"/>
    </source>
</evidence>
<accession>A0A3B9QU65</accession>
<feature type="compositionally biased region" description="Basic and acidic residues" evidence="1">
    <location>
        <begin position="108"/>
        <end position="122"/>
    </location>
</feature>
<protein>
    <submittedName>
        <fullName evidence="2">Uncharacterized protein</fullName>
    </submittedName>
</protein>